<dbReference type="InterPro" id="IPR011577">
    <property type="entry name" value="Cyt_b561_bac/Ni-Hgenase"/>
</dbReference>
<evidence type="ECO:0000256" key="1">
    <source>
        <dbReference type="ARBA" id="ARBA00001970"/>
    </source>
</evidence>
<evidence type="ECO:0000256" key="5">
    <source>
        <dbReference type="ARBA" id="ARBA00022617"/>
    </source>
</evidence>
<dbReference type="PANTHER" id="PTHR30529:SF1">
    <property type="entry name" value="CYTOCHROME B561 HOMOLOG 2"/>
    <property type="match status" value="1"/>
</dbReference>
<dbReference type="GO" id="GO:0046872">
    <property type="term" value="F:metal ion binding"/>
    <property type="evidence" value="ECO:0007669"/>
    <property type="project" value="UniProtKB-KW"/>
</dbReference>
<evidence type="ECO:0000256" key="9">
    <source>
        <dbReference type="ARBA" id="ARBA00022989"/>
    </source>
</evidence>
<dbReference type="GO" id="GO:0009055">
    <property type="term" value="F:electron transfer activity"/>
    <property type="evidence" value="ECO:0007669"/>
    <property type="project" value="InterPro"/>
</dbReference>
<dbReference type="PANTHER" id="PTHR30529">
    <property type="entry name" value="CYTOCHROME B561"/>
    <property type="match status" value="1"/>
</dbReference>
<evidence type="ECO:0000256" key="8">
    <source>
        <dbReference type="ARBA" id="ARBA00022982"/>
    </source>
</evidence>
<dbReference type="GO" id="GO:0005886">
    <property type="term" value="C:plasma membrane"/>
    <property type="evidence" value="ECO:0007669"/>
    <property type="project" value="UniProtKB-SubCell"/>
</dbReference>
<feature type="transmembrane region" description="Helical" evidence="13">
    <location>
        <begin position="143"/>
        <end position="163"/>
    </location>
</feature>
<dbReference type="Gene3D" id="1.20.950.20">
    <property type="entry name" value="Transmembrane di-heme cytochromes, Chain C"/>
    <property type="match status" value="2"/>
</dbReference>
<keyword evidence="6 13" id="KW-0812">Transmembrane</keyword>
<evidence type="ECO:0000256" key="12">
    <source>
        <dbReference type="ARBA" id="ARBA00037975"/>
    </source>
</evidence>
<gene>
    <name evidence="15" type="ORF">G4223_02435</name>
</gene>
<comment type="caution">
    <text evidence="15">The sequence shown here is derived from an EMBL/GenBank/DDBJ whole genome shotgun (WGS) entry which is preliminary data.</text>
</comment>
<name>A0A7C9UUT0_9PROT</name>
<feature type="domain" description="Cytochrome b561 bacterial/Ni-hydrogenase" evidence="14">
    <location>
        <begin position="6"/>
        <end position="175"/>
    </location>
</feature>
<dbReference type="GO" id="GO:0020037">
    <property type="term" value="F:heme binding"/>
    <property type="evidence" value="ECO:0007669"/>
    <property type="project" value="TreeGrafter"/>
</dbReference>
<dbReference type="Pfam" id="PF01292">
    <property type="entry name" value="Ni_hydr_CYTB"/>
    <property type="match status" value="1"/>
</dbReference>
<feature type="transmembrane region" description="Helical" evidence="13">
    <location>
        <begin position="85"/>
        <end position="106"/>
    </location>
</feature>
<keyword evidence="5" id="KW-0349">Heme</keyword>
<keyword evidence="11 13" id="KW-0472">Membrane</keyword>
<evidence type="ECO:0000256" key="4">
    <source>
        <dbReference type="ARBA" id="ARBA00022475"/>
    </source>
</evidence>
<dbReference type="Proteomes" id="UP000480684">
    <property type="component" value="Unassembled WGS sequence"/>
</dbReference>
<dbReference type="GO" id="GO:0015128">
    <property type="term" value="F:gluconate transmembrane transporter activity"/>
    <property type="evidence" value="ECO:0007669"/>
    <property type="project" value="InterPro"/>
</dbReference>
<keyword evidence="3" id="KW-0813">Transport</keyword>
<evidence type="ECO:0000256" key="3">
    <source>
        <dbReference type="ARBA" id="ARBA00022448"/>
    </source>
</evidence>
<evidence type="ECO:0000256" key="10">
    <source>
        <dbReference type="ARBA" id="ARBA00023004"/>
    </source>
</evidence>
<evidence type="ECO:0000259" key="14">
    <source>
        <dbReference type="Pfam" id="PF01292"/>
    </source>
</evidence>
<reference evidence="15 16" key="1">
    <citation type="submission" date="2020-02" db="EMBL/GenBank/DDBJ databases">
        <authorList>
            <person name="Dziuba M."/>
            <person name="Kuznetsov B."/>
            <person name="Mardanov A."/>
            <person name="Ravin N."/>
            <person name="Grouzdev D."/>
        </authorList>
    </citation>
    <scope>NUCLEOTIDE SEQUENCE [LARGE SCALE GENOMIC DNA]</scope>
    <source>
        <strain evidence="15 16">SpK</strain>
    </source>
</reference>
<keyword evidence="10" id="KW-0408">Iron</keyword>
<organism evidence="15 16">
    <name type="scientific">Magnetospirillum aberrantis SpK</name>
    <dbReference type="NCBI Taxonomy" id="908842"/>
    <lineage>
        <taxon>Bacteria</taxon>
        <taxon>Pseudomonadati</taxon>
        <taxon>Pseudomonadota</taxon>
        <taxon>Alphaproteobacteria</taxon>
        <taxon>Rhodospirillales</taxon>
        <taxon>Rhodospirillaceae</taxon>
        <taxon>Magnetospirillum</taxon>
    </lineage>
</organism>
<evidence type="ECO:0000256" key="6">
    <source>
        <dbReference type="ARBA" id="ARBA00022692"/>
    </source>
</evidence>
<dbReference type="SUPFAM" id="SSF81342">
    <property type="entry name" value="Transmembrane di-heme cytochromes"/>
    <property type="match status" value="1"/>
</dbReference>
<dbReference type="GO" id="GO:0022904">
    <property type="term" value="P:respiratory electron transport chain"/>
    <property type="evidence" value="ECO:0007669"/>
    <property type="project" value="InterPro"/>
</dbReference>
<feature type="transmembrane region" description="Helical" evidence="13">
    <location>
        <begin position="14"/>
        <end position="32"/>
    </location>
</feature>
<feature type="transmembrane region" description="Helical" evidence="13">
    <location>
        <begin position="44"/>
        <end position="65"/>
    </location>
</feature>
<comment type="subcellular location">
    <subcellularLocation>
        <location evidence="2">Cell membrane</location>
        <topology evidence="2">Multi-pass membrane protein</topology>
    </subcellularLocation>
</comment>
<comment type="cofactor">
    <cofactor evidence="1">
        <name>heme b</name>
        <dbReference type="ChEBI" id="CHEBI:60344"/>
    </cofactor>
</comment>
<dbReference type="InterPro" id="IPR052168">
    <property type="entry name" value="Cytochrome_b561_oxidase"/>
</dbReference>
<keyword evidence="4" id="KW-1003">Cell membrane</keyword>
<keyword evidence="7" id="KW-0479">Metal-binding</keyword>
<comment type="similarity">
    <text evidence="12">Belongs to the cytochrome b561 family.</text>
</comment>
<dbReference type="EMBL" id="JAAIYP010000007">
    <property type="protein sequence ID" value="NFV78972.1"/>
    <property type="molecule type" value="Genomic_DNA"/>
</dbReference>
<proteinExistence type="inferred from homology"/>
<sequence length="178" mass="19333">MSSSSRYDPVAKSLHWLMAALIIGLWGVGLGMEELPKGDLRSQIIGLHKALGVVVLALVVVRLAWRATHSAPTLPATMPAWEQLGAKLGHLALYGLMIAIPAAGILMSQSAGRDVNVFGWILPTLVEKSDDLKEVFGEAHETLAWLLAVVLVVHVVAALRHHFMLKDDVLSRMLPRRG</sequence>
<evidence type="ECO:0000256" key="2">
    <source>
        <dbReference type="ARBA" id="ARBA00004651"/>
    </source>
</evidence>
<evidence type="ECO:0000256" key="11">
    <source>
        <dbReference type="ARBA" id="ARBA00023136"/>
    </source>
</evidence>
<evidence type="ECO:0000313" key="15">
    <source>
        <dbReference type="EMBL" id="NFV78972.1"/>
    </source>
</evidence>
<keyword evidence="8" id="KW-0249">Electron transport</keyword>
<keyword evidence="16" id="KW-1185">Reference proteome</keyword>
<keyword evidence="9 13" id="KW-1133">Transmembrane helix</keyword>
<accession>A0A7C9UUT0</accession>
<protein>
    <submittedName>
        <fullName evidence="15">Cytochrome b</fullName>
    </submittedName>
</protein>
<dbReference type="RefSeq" id="WP_163674500.1">
    <property type="nucleotide sequence ID" value="NZ_JAAIYP010000007.1"/>
</dbReference>
<evidence type="ECO:0000256" key="7">
    <source>
        <dbReference type="ARBA" id="ARBA00022723"/>
    </source>
</evidence>
<evidence type="ECO:0000256" key="13">
    <source>
        <dbReference type="SAM" id="Phobius"/>
    </source>
</evidence>
<evidence type="ECO:0000313" key="16">
    <source>
        <dbReference type="Proteomes" id="UP000480684"/>
    </source>
</evidence>
<dbReference type="AlphaFoldDB" id="A0A7C9UUT0"/>
<dbReference type="InterPro" id="IPR016174">
    <property type="entry name" value="Di-haem_cyt_TM"/>
</dbReference>